<dbReference type="PROSITE" id="PS00059">
    <property type="entry name" value="ADH_ZINC"/>
    <property type="match status" value="1"/>
</dbReference>
<feature type="domain" description="Enoyl reductase (ER)" evidence="7">
    <location>
        <begin position="15"/>
        <end position="341"/>
    </location>
</feature>
<dbReference type="InterPro" id="IPR013149">
    <property type="entry name" value="ADH-like_C"/>
</dbReference>
<evidence type="ECO:0000256" key="3">
    <source>
        <dbReference type="ARBA" id="ARBA00022723"/>
    </source>
</evidence>
<keyword evidence="5" id="KW-0560">Oxidoreductase</keyword>
<proteinExistence type="inferred from homology"/>
<protein>
    <submittedName>
        <fullName evidence="8">CIC11C00000004331</fullName>
    </submittedName>
    <submittedName>
        <fullName evidence="9">CIC11C00000004694</fullName>
    </submittedName>
</protein>
<keyword evidence="3 6" id="KW-0479">Metal-binding</keyword>
<comment type="cofactor">
    <cofactor evidence="1 6">
        <name>Zn(2+)</name>
        <dbReference type="ChEBI" id="CHEBI:29105"/>
    </cofactor>
</comment>
<dbReference type="Gene3D" id="3.40.50.720">
    <property type="entry name" value="NAD(P)-binding Rossmann-like Domain"/>
    <property type="match status" value="1"/>
</dbReference>
<dbReference type="InterPro" id="IPR020843">
    <property type="entry name" value="ER"/>
</dbReference>
<evidence type="ECO:0000256" key="6">
    <source>
        <dbReference type="RuleBase" id="RU361277"/>
    </source>
</evidence>
<dbReference type="PANTHER" id="PTHR42940:SF8">
    <property type="entry name" value="VACUOLAR PROTEIN SORTING-ASSOCIATED PROTEIN 11"/>
    <property type="match status" value="1"/>
</dbReference>
<dbReference type="SMART" id="SM00829">
    <property type="entry name" value="PKS_ER"/>
    <property type="match status" value="1"/>
</dbReference>
<dbReference type="InterPro" id="IPR036291">
    <property type="entry name" value="NAD(P)-bd_dom_sf"/>
</dbReference>
<dbReference type="GO" id="GO:0004022">
    <property type="term" value="F:alcohol dehydrogenase (NAD+) activity"/>
    <property type="evidence" value="ECO:0007669"/>
    <property type="project" value="TreeGrafter"/>
</dbReference>
<dbReference type="Pfam" id="PF08240">
    <property type="entry name" value="ADH_N"/>
    <property type="match status" value="1"/>
</dbReference>
<sequence>MTIPKTQTGYGIHHGVKKLVRFDNMPVPEPGPSEVLLKIEVTGLCRSDLHILIVQDPRIPEKMVMGHEICGSIAKVGSEVTDERYQAGQRFCMLIADACGSCENCRAGHDNWCTVNGTLAFGISKDGGFQQYLLVQNLRSLIPIPDDVSYEAAASATDAILTPFHAIMKVKLDLGPTTKVLVVGAGGLGLNAIQILKFFGCRIVCIDKKAGNENLAKEFGAAQFYTDADEIEDAQESFDLCFDFVGHQTTMEACVEYVKTGGKIVLVGLGNRVLTIPNYELARREVQIIFNFGGSSKDQSEILQWISAGVLKPVVASASMSELPEYMDKLAKGEVVGRVVFKPKL</sequence>
<dbReference type="EMBL" id="LT635761">
    <property type="protein sequence ID" value="SGZ56780.1"/>
    <property type="molecule type" value="Genomic_DNA"/>
</dbReference>
<keyword evidence="11" id="KW-1185">Reference proteome</keyword>
<evidence type="ECO:0000256" key="4">
    <source>
        <dbReference type="ARBA" id="ARBA00022833"/>
    </source>
</evidence>
<comment type="similarity">
    <text evidence="2 6">Belongs to the zinc-containing alcohol dehydrogenase family.</text>
</comment>
<dbReference type="Proteomes" id="UP000182259">
    <property type="component" value="Chromosome V"/>
</dbReference>
<dbReference type="InterPro" id="IPR011032">
    <property type="entry name" value="GroES-like_sf"/>
</dbReference>
<reference evidence="10 11" key="1">
    <citation type="submission" date="2016-10" db="EMBL/GenBank/DDBJ databases">
        <authorList>
            <person name="de Groot N.N."/>
        </authorList>
    </citation>
    <scope>NUCLEOTIDE SEQUENCE [LARGE SCALE GENOMIC DNA]</scope>
    <source>
        <strain evidence="8 11">CBS 141442</strain>
        <strain evidence="9 10">PYCC 4715</strain>
    </source>
</reference>
<accession>A0A1L0DJR6</accession>
<evidence type="ECO:0000256" key="2">
    <source>
        <dbReference type="ARBA" id="ARBA00008072"/>
    </source>
</evidence>
<gene>
    <name evidence="9" type="ORF">SAMEA4029009_CIC11G00000004694</name>
    <name evidence="8" type="ORF">SAMEA4029010_CIC11G00000004331</name>
</gene>
<dbReference type="AlphaFoldDB" id="A0A1L0DJR6"/>
<dbReference type="InterPro" id="IPR013154">
    <property type="entry name" value="ADH-like_N"/>
</dbReference>
<dbReference type="Pfam" id="PF00107">
    <property type="entry name" value="ADH_zinc_N"/>
    <property type="match status" value="1"/>
</dbReference>
<dbReference type="STRING" id="45354.A0A1L0DJR6"/>
<evidence type="ECO:0000313" key="8">
    <source>
        <dbReference type="EMBL" id="SGZ56780.1"/>
    </source>
</evidence>
<dbReference type="Proteomes" id="UP000182334">
    <property type="component" value="Chromosome VI"/>
</dbReference>
<dbReference type="EMBL" id="LT635768">
    <property type="protein sequence ID" value="SGZ57633.1"/>
    <property type="molecule type" value="Genomic_DNA"/>
</dbReference>
<evidence type="ECO:0000256" key="5">
    <source>
        <dbReference type="ARBA" id="ARBA00023002"/>
    </source>
</evidence>
<dbReference type="Gene3D" id="3.90.180.10">
    <property type="entry name" value="Medium-chain alcohol dehydrogenases, catalytic domain"/>
    <property type="match status" value="1"/>
</dbReference>
<evidence type="ECO:0000313" key="9">
    <source>
        <dbReference type="EMBL" id="SGZ57633.1"/>
    </source>
</evidence>
<dbReference type="OrthoDB" id="1879366at2759"/>
<dbReference type="GO" id="GO:0008270">
    <property type="term" value="F:zinc ion binding"/>
    <property type="evidence" value="ECO:0007669"/>
    <property type="project" value="InterPro"/>
</dbReference>
<dbReference type="SUPFAM" id="SSF51735">
    <property type="entry name" value="NAD(P)-binding Rossmann-fold domains"/>
    <property type="match status" value="1"/>
</dbReference>
<evidence type="ECO:0000313" key="11">
    <source>
        <dbReference type="Proteomes" id="UP000182334"/>
    </source>
</evidence>
<dbReference type="PANTHER" id="PTHR42940">
    <property type="entry name" value="ALCOHOL DEHYDROGENASE 1-RELATED"/>
    <property type="match status" value="1"/>
</dbReference>
<name>A0A1L0DJR6_9ASCO</name>
<dbReference type="CDD" id="cd08254">
    <property type="entry name" value="hydroxyacyl_CoA_DH"/>
    <property type="match status" value="1"/>
</dbReference>
<evidence type="ECO:0000313" key="10">
    <source>
        <dbReference type="Proteomes" id="UP000182259"/>
    </source>
</evidence>
<keyword evidence="4 6" id="KW-0862">Zinc</keyword>
<evidence type="ECO:0000256" key="1">
    <source>
        <dbReference type="ARBA" id="ARBA00001947"/>
    </source>
</evidence>
<dbReference type="SUPFAM" id="SSF50129">
    <property type="entry name" value="GroES-like"/>
    <property type="match status" value="1"/>
</dbReference>
<dbReference type="InterPro" id="IPR002328">
    <property type="entry name" value="ADH_Zn_CS"/>
</dbReference>
<dbReference type="GO" id="GO:0005737">
    <property type="term" value="C:cytoplasm"/>
    <property type="evidence" value="ECO:0007669"/>
    <property type="project" value="TreeGrafter"/>
</dbReference>
<organism evidence="8 11">
    <name type="scientific">Sungouiella intermedia</name>
    <dbReference type="NCBI Taxonomy" id="45354"/>
    <lineage>
        <taxon>Eukaryota</taxon>
        <taxon>Fungi</taxon>
        <taxon>Dikarya</taxon>
        <taxon>Ascomycota</taxon>
        <taxon>Saccharomycotina</taxon>
        <taxon>Pichiomycetes</taxon>
        <taxon>Metschnikowiaceae</taxon>
        <taxon>Sungouiella</taxon>
    </lineage>
</organism>
<evidence type="ECO:0000259" key="7">
    <source>
        <dbReference type="SMART" id="SM00829"/>
    </source>
</evidence>